<keyword evidence="5" id="KW-0238">DNA-binding</keyword>
<comment type="subcellular location">
    <subcellularLocation>
        <location evidence="1">Nucleus</location>
    </subcellularLocation>
</comment>
<keyword evidence="11" id="KW-1185">Reference proteome</keyword>
<evidence type="ECO:0000256" key="8">
    <source>
        <dbReference type="SAM" id="MobiDB-lite"/>
    </source>
</evidence>
<evidence type="ECO:0000259" key="9">
    <source>
        <dbReference type="PROSITE" id="PS50808"/>
    </source>
</evidence>
<evidence type="ECO:0000313" key="11">
    <source>
        <dbReference type="Proteomes" id="UP001345219"/>
    </source>
</evidence>
<dbReference type="GO" id="GO:0003677">
    <property type="term" value="F:DNA binding"/>
    <property type="evidence" value="ECO:0007669"/>
    <property type="project" value="UniProtKB-KW"/>
</dbReference>
<reference evidence="10 11" key="1">
    <citation type="journal article" date="2023" name="Hortic Res">
        <title>Pangenome of water caltrop reveals structural variations and asymmetric subgenome divergence after allopolyploidization.</title>
        <authorList>
            <person name="Zhang X."/>
            <person name="Chen Y."/>
            <person name="Wang L."/>
            <person name="Yuan Y."/>
            <person name="Fang M."/>
            <person name="Shi L."/>
            <person name="Lu R."/>
            <person name="Comes H.P."/>
            <person name="Ma Y."/>
            <person name="Chen Y."/>
            <person name="Huang G."/>
            <person name="Zhou Y."/>
            <person name="Zheng Z."/>
            <person name="Qiu Y."/>
        </authorList>
    </citation>
    <scope>NUCLEOTIDE SEQUENCE [LARGE SCALE GENOMIC DNA]</scope>
    <source>
        <tissue evidence="10">Roots</tissue>
    </source>
</reference>
<keyword evidence="4" id="KW-0862">Zinc</keyword>
<feature type="domain" description="BED-type" evidence="9">
    <location>
        <begin position="13"/>
        <end position="71"/>
    </location>
</feature>
<keyword evidence="6" id="KW-0539">Nucleus</keyword>
<dbReference type="InterPro" id="IPR007021">
    <property type="entry name" value="DUF659"/>
</dbReference>
<sequence length="758" mass="86008">MASGFELVPITPQKTDPAWKHCQMFKNGDKIHLKCLYCGKLFKGGGIHRIKEHLAGHKGNACTCFRVPQEVRLLMRQSLDGSATKRRRKEKIDEVISNITQPSNHVGLFANQVELNSELELVPVHTDSLEPNQSFLVNSKGRADKNKVRRKRQKEQNISIEVLDVTHLNTLLSSERRTDHVDMAIARFLYDIGAPLDSVKSDYFQPMIDAIAFAGPEAVGPSYHNLRGPILKNILEEVKGDFGKFASACEKTGCSLMVEKWSTTTGGAFLSFLIYCPEGTILWKTFDASDYINSSDSLVEVLKQVVEEVEKKIGEKNVLQVITSGEENFCIAGKKLMEMIPSLYWTPCADECIDLILKDFAELDWIRSTLKQAQSMTRFIYNHSAVLNLLRRYTFGKDIIEPGESQFVTNFLTLRRIVDHKPNLQSMVTSPDWMECLHSKDPAGLDLLDHVSSQTFWASCTLITHLTNPLLRLLKIVRSEKRAAMGYVYAGIYRTKEAIKKELMKKEEYMIYWNIIDRRLSKTWCSPLHSAGFFLNPKFFYSVEGDMPVDVMSGMFDCIERFVSDTKVQDKIMKEITLYKTISGDLSRKIAVRARDTLHPAEWWSTYGGGCPNLSHLAIRILSQTCSSSGCRNLKIPFEQIHNTRNWLEQRRLNDLIFVQYNLRLRIKYNLEKDPIDPMAPETGNVVEDWVTGKDIHMQEGEIPDWTALDPLSVSSESLGSVADETEELGTGFDDSEIFTGTKCEDDSTGEDNTGNQQ</sequence>
<evidence type="ECO:0000256" key="3">
    <source>
        <dbReference type="ARBA" id="ARBA00022771"/>
    </source>
</evidence>
<dbReference type="PANTHER" id="PTHR32166">
    <property type="entry name" value="OSJNBA0013A04.12 PROTEIN"/>
    <property type="match status" value="1"/>
</dbReference>
<name>A0AAN7PUS6_9MYRT</name>
<evidence type="ECO:0000256" key="5">
    <source>
        <dbReference type="ARBA" id="ARBA00023125"/>
    </source>
</evidence>
<dbReference type="EMBL" id="JAXIOK010000015">
    <property type="protein sequence ID" value="KAK4754592.1"/>
    <property type="molecule type" value="Genomic_DNA"/>
</dbReference>
<comment type="caution">
    <text evidence="10">The sequence shown here is derived from an EMBL/GenBank/DDBJ whole genome shotgun (WGS) entry which is preliminary data.</text>
</comment>
<evidence type="ECO:0000256" key="1">
    <source>
        <dbReference type="ARBA" id="ARBA00004123"/>
    </source>
</evidence>
<evidence type="ECO:0000256" key="6">
    <source>
        <dbReference type="ARBA" id="ARBA00023242"/>
    </source>
</evidence>
<proteinExistence type="predicted"/>
<organism evidence="10 11">
    <name type="scientific">Trapa incisa</name>
    <dbReference type="NCBI Taxonomy" id="236973"/>
    <lineage>
        <taxon>Eukaryota</taxon>
        <taxon>Viridiplantae</taxon>
        <taxon>Streptophyta</taxon>
        <taxon>Embryophyta</taxon>
        <taxon>Tracheophyta</taxon>
        <taxon>Spermatophyta</taxon>
        <taxon>Magnoliopsida</taxon>
        <taxon>eudicotyledons</taxon>
        <taxon>Gunneridae</taxon>
        <taxon>Pentapetalae</taxon>
        <taxon>rosids</taxon>
        <taxon>malvids</taxon>
        <taxon>Myrtales</taxon>
        <taxon>Lythraceae</taxon>
        <taxon>Trapa</taxon>
    </lineage>
</organism>
<dbReference type="SUPFAM" id="SSF53098">
    <property type="entry name" value="Ribonuclease H-like"/>
    <property type="match status" value="1"/>
</dbReference>
<dbReference type="PANTHER" id="PTHR32166:SF88">
    <property type="entry name" value="HAT TRANSPOSON SUPERFAMILY"/>
    <property type="match status" value="1"/>
</dbReference>
<dbReference type="Proteomes" id="UP001345219">
    <property type="component" value="Chromosome 2"/>
</dbReference>
<dbReference type="PROSITE" id="PS50808">
    <property type="entry name" value="ZF_BED"/>
    <property type="match status" value="1"/>
</dbReference>
<evidence type="ECO:0000256" key="2">
    <source>
        <dbReference type="ARBA" id="ARBA00022723"/>
    </source>
</evidence>
<evidence type="ECO:0000256" key="7">
    <source>
        <dbReference type="PROSITE-ProRule" id="PRU00027"/>
    </source>
</evidence>
<dbReference type="InterPro" id="IPR003656">
    <property type="entry name" value="Znf_BED"/>
</dbReference>
<dbReference type="InterPro" id="IPR012337">
    <property type="entry name" value="RNaseH-like_sf"/>
</dbReference>
<protein>
    <recommendedName>
        <fullName evidence="9">BED-type domain-containing protein</fullName>
    </recommendedName>
</protein>
<dbReference type="Pfam" id="PF04937">
    <property type="entry name" value="DUF659"/>
    <property type="match status" value="1"/>
</dbReference>
<feature type="region of interest" description="Disordered" evidence="8">
    <location>
        <begin position="729"/>
        <end position="758"/>
    </location>
</feature>
<dbReference type="InterPro" id="IPR008906">
    <property type="entry name" value="HATC_C_dom"/>
</dbReference>
<accession>A0AAN7PUS6</accession>
<dbReference type="Pfam" id="PF05699">
    <property type="entry name" value="Dimer_Tnp_hAT"/>
    <property type="match status" value="1"/>
</dbReference>
<keyword evidence="2" id="KW-0479">Metal-binding</keyword>
<dbReference type="GO" id="GO:0005634">
    <property type="term" value="C:nucleus"/>
    <property type="evidence" value="ECO:0007669"/>
    <property type="project" value="UniProtKB-SubCell"/>
</dbReference>
<gene>
    <name evidence="10" type="ORF">SAY87_002696</name>
</gene>
<evidence type="ECO:0000256" key="4">
    <source>
        <dbReference type="ARBA" id="ARBA00022833"/>
    </source>
</evidence>
<keyword evidence="3 7" id="KW-0863">Zinc-finger</keyword>
<dbReference type="AlphaFoldDB" id="A0AAN7PUS6"/>
<dbReference type="GO" id="GO:0008270">
    <property type="term" value="F:zinc ion binding"/>
    <property type="evidence" value="ECO:0007669"/>
    <property type="project" value="UniProtKB-KW"/>
</dbReference>
<evidence type="ECO:0000313" key="10">
    <source>
        <dbReference type="EMBL" id="KAK4754592.1"/>
    </source>
</evidence>
<dbReference type="GO" id="GO:0046983">
    <property type="term" value="F:protein dimerization activity"/>
    <property type="evidence" value="ECO:0007669"/>
    <property type="project" value="InterPro"/>
</dbReference>